<reference evidence="8" key="2">
    <citation type="submission" date="2019-11" db="UniProtKB">
        <authorList>
            <consortium name="WormBaseParasite"/>
        </authorList>
    </citation>
    <scope>IDENTIFICATION</scope>
</reference>
<keyword evidence="4" id="KW-1133">Transmembrane helix</keyword>
<feature type="region of interest" description="Disordered" evidence="3">
    <location>
        <begin position="531"/>
        <end position="558"/>
    </location>
</feature>
<dbReference type="SUPFAM" id="SSF52058">
    <property type="entry name" value="L domain-like"/>
    <property type="match status" value="1"/>
</dbReference>
<evidence type="ECO:0000256" key="1">
    <source>
        <dbReference type="ARBA" id="ARBA00022614"/>
    </source>
</evidence>
<dbReference type="Gene3D" id="3.80.10.10">
    <property type="entry name" value="Ribonuclease Inhibitor"/>
    <property type="match status" value="2"/>
</dbReference>
<keyword evidence="7" id="KW-1185">Reference proteome</keyword>
<evidence type="ECO:0000256" key="3">
    <source>
        <dbReference type="SAM" id="MobiDB-lite"/>
    </source>
</evidence>
<dbReference type="PROSITE" id="PS51450">
    <property type="entry name" value="LRR"/>
    <property type="match status" value="2"/>
</dbReference>
<reference evidence="6 7" key="1">
    <citation type="submission" date="2018-10" db="EMBL/GenBank/DDBJ databases">
        <authorList>
            <consortium name="Pathogen Informatics"/>
        </authorList>
    </citation>
    <scope>NUCLEOTIDE SEQUENCE [LARGE SCALE GENOMIC DNA]</scope>
</reference>
<gene>
    <name evidence="6" type="ORF">MCOS_LOCUS3729</name>
</gene>
<dbReference type="PANTHER" id="PTHR24366">
    <property type="entry name" value="IG(IMMUNOGLOBULIN) AND LRR(LEUCINE RICH REPEAT) DOMAINS"/>
    <property type="match status" value="1"/>
</dbReference>
<dbReference type="STRING" id="53468.A0A0R3U9Y0"/>
<dbReference type="InterPro" id="IPR032675">
    <property type="entry name" value="LRR_dom_sf"/>
</dbReference>
<keyword evidence="5" id="KW-0732">Signal</keyword>
<keyword evidence="4" id="KW-0472">Membrane</keyword>
<dbReference type="EMBL" id="UXSR01000954">
    <property type="protein sequence ID" value="VDD77726.1"/>
    <property type="molecule type" value="Genomic_DNA"/>
</dbReference>
<feature type="compositionally biased region" description="Low complexity" evidence="3">
    <location>
        <begin position="639"/>
        <end position="659"/>
    </location>
</feature>
<dbReference type="InterPro" id="IPR003591">
    <property type="entry name" value="Leu-rich_rpt_typical-subtyp"/>
</dbReference>
<feature type="chain" id="PRO_5043132216" evidence="5">
    <location>
        <begin position="26"/>
        <end position="720"/>
    </location>
</feature>
<evidence type="ECO:0000256" key="4">
    <source>
        <dbReference type="SAM" id="Phobius"/>
    </source>
</evidence>
<evidence type="ECO:0000313" key="8">
    <source>
        <dbReference type="WBParaSite" id="MCU_011555-RA"/>
    </source>
</evidence>
<accession>A0A0R3U9Y0</accession>
<dbReference type="Proteomes" id="UP000267029">
    <property type="component" value="Unassembled WGS sequence"/>
</dbReference>
<feature type="region of interest" description="Disordered" evidence="3">
    <location>
        <begin position="628"/>
        <end position="711"/>
    </location>
</feature>
<feature type="transmembrane region" description="Helical" evidence="4">
    <location>
        <begin position="494"/>
        <end position="517"/>
    </location>
</feature>
<evidence type="ECO:0000256" key="2">
    <source>
        <dbReference type="ARBA" id="ARBA00022737"/>
    </source>
</evidence>
<evidence type="ECO:0000313" key="7">
    <source>
        <dbReference type="Proteomes" id="UP000267029"/>
    </source>
</evidence>
<feature type="signal peptide" evidence="5">
    <location>
        <begin position="1"/>
        <end position="25"/>
    </location>
</feature>
<dbReference type="InterPro" id="IPR001611">
    <property type="entry name" value="Leu-rich_rpt"/>
</dbReference>
<feature type="compositionally biased region" description="Pro residues" evidence="3">
    <location>
        <begin position="684"/>
        <end position="695"/>
    </location>
</feature>
<evidence type="ECO:0000256" key="5">
    <source>
        <dbReference type="SAM" id="SignalP"/>
    </source>
</evidence>
<organism evidence="6 7">
    <name type="scientific">Mesocestoides corti</name>
    <name type="common">Flatworm</name>
    <dbReference type="NCBI Taxonomy" id="53468"/>
    <lineage>
        <taxon>Eukaryota</taxon>
        <taxon>Metazoa</taxon>
        <taxon>Spiralia</taxon>
        <taxon>Lophotrochozoa</taxon>
        <taxon>Platyhelminthes</taxon>
        <taxon>Cestoda</taxon>
        <taxon>Eucestoda</taxon>
        <taxon>Cyclophyllidea</taxon>
        <taxon>Mesocestoididae</taxon>
        <taxon>Mesocestoides</taxon>
    </lineage>
</organism>
<dbReference type="OrthoDB" id="1055097at2759"/>
<name>A0A0R3U9Y0_MESCO</name>
<sequence>MLNTEHAMFWIILILLLVTFRDTRAVCRIEDTKCWCVEMDPPSESLSNILVYCCQSDVFHVYINGSELVGGSVFYHKPCHNLIDFRIHAPTQSNLPPNGLAFNGLPNLESLHITGDRSLGALPDGVFAGLGASLRQLNLSANALTALTGAEFAGLGSQNSRLDEVDLSNNRMRDLAAGCFQAFRRVRRLNLEGNLIAELRPDVFTGLEFLEELNLRSNPIDVIIGGTFGSLSKLRKLFISGVGSTTSLAALTPGMLYGLHALRQLEFSNLGIATINVETFMEMRQLQELDLSGNLLTEVPQLAFKRMVLAQRTARFQRLNLSNNRIICLPDGSFSDFPQLKYLDLSGNLLTVIGDQAFRGVRHMRDLNLLDNPLSVIIPSAFDEFTVVDGAGFRSALNIIHRHRQPGEMLLQNTVVRLPQDEKIVGMNKLRLRAVYGRQNEPVDSPIAIFADLRCPSLPLPNHISLKHSTLNVKNPVEEKAVSGLGGFLSENKILIIVVVICAGLTLIVTSATILSCQSCRKRRLRRKNNKNQIDEGVVTSPPESETGRSHFSAPSKQNTFSYNSLEVASAAYSEQIPVSMEKMSTSERLFNLGQKVAPPPYPHNLQTMEERLRQVAATVAVPMFGAYSTSDSPHHPHSGQSSPSNLGSSPRFSSSASSVQQHRLNPPPALHLVMTGSTIEGNKPPPPNPPPPGSASPLHESGIVSDNASSSLVTALGVL</sequence>
<keyword evidence="4" id="KW-0812">Transmembrane</keyword>
<proteinExistence type="predicted"/>
<dbReference type="SMART" id="SM00369">
    <property type="entry name" value="LRR_TYP"/>
    <property type="match status" value="9"/>
</dbReference>
<protein>
    <submittedName>
        <fullName evidence="8">LRRCT domain-containing protein</fullName>
    </submittedName>
</protein>
<evidence type="ECO:0000313" key="6">
    <source>
        <dbReference type="EMBL" id="VDD77726.1"/>
    </source>
</evidence>
<keyword evidence="1" id="KW-0433">Leucine-rich repeat</keyword>
<dbReference type="AlphaFoldDB" id="A0A0R3U9Y0"/>
<dbReference type="WBParaSite" id="MCU_011555-RA">
    <property type="protein sequence ID" value="MCU_011555-RA"/>
    <property type="gene ID" value="MCU_011555"/>
</dbReference>
<dbReference type="Pfam" id="PF13855">
    <property type="entry name" value="LRR_8"/>
    <property type="match status" value="4"/>
</dbReference>
<keyword evidence="2" id="KW-0677">Repeat</keyword>